<feature type="transmembrane region" description="Helical" evidence="1">
    <location>
        <begin position="86"/>
        <end position="104"/>
    </location>
</feature>
<dbReference type="PANTHER" id="PTHR40047:SF1">
    <property type="entry name" value="UPF0703 PROTEIN YCGQ"/>
    <property type="match status" value="1"/>
</dbReference>
<protein>
    <submittedName>
        <fullName evidence="4">TIGR03943 family protein</fullName>
    </submittedName>
</protein>
<evidence type="ECO:0000313" key="5">
    <source>
        <dbReference type="Proteomes" id="UP000256519"/>
    </source>
</evidence>
<gene>
    <name evidence="4" type="ORF">C3744_30035</name>
</gene>
<feature type="domain" description="DUF1980" evidence="2">
    <location>
        <begin position="2"/>
        <end position="117"/>
    </location>
</feature>
<dbReference type="NCBIfam" id="TIGR03943">
    <property type="entry name" value="TIGR03943 family putative permease subunit"/>
    <property type="match status" value="1"/>
</dbReference>
<name>A0A3D8WT09_PRIMG</name>
<evidence type="ECO:0000259" key="3">
    <source>
        <dbReference type="Pfam" id="PF21537"/>
    </source>
</evidence>
<dbReference type="Pfam" id="PF09323">
    <property type="entry name" value="DUF1980"/>
    <property type="match status" value="1"/>
</dbReference>
<dbReference type="AlphaFoldDB" id="A0A3D8WT09"/>
<dbReference type="PANTHER" id="PTHR40047">
    <property type="entry name" value="UPF0703 PROTEIN YCGQ"/>
    <property type="match status" value="1"/>
</dbReference>
<dbReference type="EMBL" id="PQWM01000086">
    <property type="protein sequence ID" value="RDZ05075.1"/>
    <property type="molecule type" value="Genomic_DNA"/>
</dbReference>
<evidence type="ECO:0000313" key="4">
    <source>
        <dbReference type="EMBL" id="RDZ05075.1"/>
    </source>
</evidence>
<evidence type="ECO:0000259" key="2">
    <source>
        <dbReference type="Pfam" id="PF09323"/>
    </source>
</evidence>
<dbReference type="InterPro" id="IPR048493">
    <property type="entry name" value="DUF1980_N"/>
</dbReference>
<keyword evidence="1" id="KW-0812">Transmembrane</keyword>
<organism evidence="4 5">
    <name type="scientific">Priestia megaterium</name>
    <name type="common">Bacillus megaterium</name>
    <dbReference type="NCBI Taxonomy" id="1404"/>
    <lineage>
        <taxon>Bacteria</taxon>
        <taxon>Bacillati</taxon>
        <taxon>Bacillota</taxon>
        <taxon>Bacilli</taxon>
        <taxon>Bacillales</taxon>
        <taxon>Bacillaceae</taxon>
        <taxon>Priestia</taxon>
    </lineage>
</organism>
<dbReference type="InterPro" id="IPR048447">
    <property type="entry name" value="DUF1980_C"/>
</dbReference>
<feature type="transmembrane region" description="Helical" evidence="1">
    <location>
        <begin position="31"/>
        <end position="52"/>
    </location>
</feature>
<sequence length="283" mass="33458">MFRVLILLGFTMIFMHLHATGDISKYINMKYSWISFGTIFLLWFLTIAELVFYMTGTDEKDHDHDHNCDCSCGHSHESSNKWKRRAWYPLYFLPVLTVFFLPVATLDSNIVEAKGFHFPIYDKKDPYSSHQFLQPDTSSFYGEDAYYKMIHKDLKKYSKGDTINLEDEEFLNAMETIYRYPGEFTGKQIKFKGFMYHTKELKDNQYFLFRFGIIHCIADSGVFGMLVQFPDDVSFKNDDWVTITGEVSTMYYQPFKKTIPIVKVTKVKHEEKPDDPYVYRNNQ</sequence>
<reference evidence="4 5" key="1">
    <citation type="journal article" date="2018" name="Appl. Environ. Microbiol.">
        <title>Antimicrobial susceptibility testing and tentative epidemiological cut-off values of five Bacillus species relevant for use as animal feed additives or for plant protection.</title>
        <authorList>
            <person name="Agerso Y."/>
            <person name="Stuer-Lauridsen B."/>
            <person name="Bjerre K."/>
            <person name="Jensen M.G."/>
            <person name="Johansen E."/>
            <person name="Bennedsen M."/>
            <person name="Brockmann E."/>
            <person name="Nielsen B."/>
        </authorList>
    </citation>
    <scope>NUCLEOTIDE SEQUENCE [LARGE SCALE GENOMIC DNA]</scope>
    <source>
        <strain evidence="4 5">CHCC20162</strain>
    </source>
</reference>
<dbReference type="Proteomes" id="UP000256519">
    <property type="component" value="Unassembled WGS sequence"/>
</dbReference>
<dbReference type="InterPro" id="IPR015402">
    <property type="entry name" value="DUF1980"/>
</dbReference>
<proteinExistence type="predicted"/>
<dbReference type="RefSeq" id="WP_116079310.1">
    <property type="nucleotide sequence ID" value="NZ_CP187638.1"/>
</dbReference>
<keyword evidence="1" id="KW-1133">Transmembrane helix</keyword>
<dbReference type="InterPro" id="IPR052955">
    <property type="entry name" value="UPF0703_membrane_permease"/>
</dbReference>
<feature type="domain" description="DUF1980" evidence="3">
    <location>
        <begin position="141"/>
        <end position="280"/>
    </location>
</feature>
<accession>A0A3D8WT09</accession>
<dbReference type="Pfam" id="PF21537">
    <property type="entry name" value="DUF1980_C"/>
    <property type="match status" value="1"/>
</dbReference>
<comment type="caution">
    <text evidence="4">The sequence shown here is derived from an EMBL/GenBank/DDBJ whole genome shotgun (WGS) entry which is preliminary data.</text>
</comment>
<keyword evidence="1" id="KW-0472">Membrane</keyword>
<evidence type="ECO:0000256" key="1">
    <source>
        <dbReference type="SAM" id="Phobius"/>
    </source>
</evidence>